<gene>
    <name evidence="1" type="ORF">DFR29_106313</name>
</gene>
<name>A0A4R6YYQ9_9GAMM</name>
<protein>
    <submittedName>
        <fullName evidence="1">Uncharacterized protein</fullName>
    </submittedName>
</protein>
<evidence type="ECO:0000313" key="1">
    <source>
        <dbReference type="EMBL" id="TDR44165.1"/>
    </source>
</evidence>
<comment type="caution">
    <text evidence="1">The sequence shown here is derived from an EMBL/GenBank/DDBJ whole genome shotgun (WGS) entry which is preliminary data.</text>
</comment>
<evidence type="ECO:0000313" key="2">
    <source>
        <dbReference type="Proteomes" id="UP000295293"/>
    </source>
</evidence>
<sequence length="42" mass="4506">MIENRGNALEPTLIDRDIAVAAAVRLGVIANLLEDIGAEMRT</sequence>
<proteinExistence type="predicted"/>
<reference evidence="1 2" key="1">
    <citation type="submission" date="2019-03" db="EMBL/GenBank/DDBJ databases">
        <title>Genomic Encyclopedia of Type Strains, Phase IV (KMG-IV): sequencing the most valuable type-strain genomes for metagenomic binning, comparative biology and taxonomic classification.</title>
        <authorList>
            <person name="Goeker M."/>
        </authorList>
    </citation>
    <scope>NUCLEOTIDE SEQUENCE [LARGE SCALE GENOMIC DNA]</scope>
    <source>
        <strain evidence="1 2">DSM 21667</strain>
    </source>
</reference>
<keyword evidence="2" id="KW-1185">Reference proteome</keyword>
<dbReference type="EMBL" id="SNZH01000006">
    <property type="protein sequence ID" value="TDR44165.1"/>
    <property type="molecule type" value="Genomic_DNA"/>
</dbReference>
<dbReference type="AlphaFoldDB" id="A0A4R6YYQ9"/>
<dbReference type="Proteomes" id="UP000295293">
    <property type="component" value="Unassembled WGS sequence"/>
</dbReference>
<accession>A0A4R6YYQ9</accession>
<organism evidence="1 2">
    <name type="scientific">Tahibacter aquaticus</name>
    <dbReference type="NCBI Taxonomy" id="520092"/>
    <lineage>
        <taxon>Bacteria</taxon>
        <taxon>Pseudomonadati</taxon>
        <taxon>Pseudomonadota</taxon>
        <taxon>Gammaproteobacteria</taxon>
        <taxon>Lysobacterales</taxon>
        <taxon>Rhodanobacteraceae</taxon>
        <taxon>Tahibacter</taxon>
    </lineage>
</organism>